<dbReference type="Pfam" id="PF01094">
    <property type="entry name" value="ANF_receptor"/>
    <property type="match status" value="1"/>
</dbReference>
<dbReference type="InterPro" id="IPR028082">
    <property type="entry name" value="Peripla_BP_I"/>
</dbReference>
<dbReference type="PRINTS" id="PR00248">
    <property type="entry name" value="GPCRMGR"/>
</dbReference>
<dbReference type="GO" id="GO:0004930">
    <property type="term" value="F:G protein-coupled receptor activity"/>
    <property type="evidence" value="ECO:0007669"/>
    <property type="project" value="UniProtKB-KW"/>
</dbReference>
<evidence type="ECO:0000313" key="15">
    <source>
        <dbReference type="Proteomes" id="UP000694397"/>
    </source>
</evidence>
<feature type="region of interest" description="Disordered" evidence="11">
    <location>
        <begin position="648"/>
        <end position="669"/>
    </location>
</feature>
<sequence>RPPVKVVIGGRFSEESIPVSKLLGVYLVPQISSTSSASILSDKTRYPSFVRTIPSDVHQTRALAKLMSRFGWDWIAVVSGDDEYSKSALESFLLNAKETNLCVDFQEIIPHYLDNSQSKPRIKEVAKRNRSSTAQVVLVILKGQLVEQLFQEMLRTNTSRIWVASDSWSMDRPLANMEGITKVGDIFGFTFMTGKNPGFEQYLQKLSPAPGTVNQKHPQASCSLPESQKYKSLQACSLPDPQQADDDFIVRSVDLTRAYGKRLAVWAIAHAVKRLLKCNETNFNFTLDNNQFYFDEFGNFVTGYDLVMWKIAGSRREIKVVGQYHLKTEDVMVNEGAIIWGTPNNVVSHECVSCPNNTWSEPGSVQCTPRTEKYFKWHEAFTITLLVAAALGELLLLVIFIIFLWYRETPAVKVAGGNLAYTMIAGLSISFGSSVLFLGRPNNHLCKAQQTMYGMGFTLCITCILVKAFRTYLVFLFDPGRQHRLKRLYKPLAIVVLGTAVQALICILRLIFDSPKVDEKTSDQSMEILIQCVSSNIGFGIMLSYIALLAFICFLLALTGRKAPGRYHETGYIIFSMLIFLFVWVCFIPVYVTVSHERAGVEAAAILVSTYGIIFCHFVPNLYIIIFKRSTNNIQSYLEGMRQAVSHSSPLSSEDITPSTESGDTSAPSYPMNVTASMNCATEYSASAVTLSHAATESPALHPPSRFKTPL</sequence>
<evidence type="ECO:0000256" key="5">
    <source>
        <dbReference type="ARBA" id="ARBA00022989"/>
    </source>
</evidence>
<dbReference type="AlphaFoldDB" id="A0A8C9R798"/>
<dbReference type="GeneTree" id="ENSGT00940000166171"/>
<accession>A0A8C9R798</accession>
<keyword evidence="4" id="KW-0732">Signal</keyword>
<keyword evidence="10" id="KW-0807">Transducer</keyword>
<dbReference type="PROSITE" id="PS50259">
    <property type="entry name" value="G_PROTEIN_RECEP_F3_4"/>
    <property type="match status" value="1"/>
</dbReference>
<feature type="transmembrane region" description="Helical" evidence="12">
    <location>
        <begin position="488"/>
        <end position="512"/>
    </location>
</feature>
<evidence type="ECO:0000256" key="3">
    <source>
        <dbReference type="ARBA" id="ARBA00022692"/>
    </source>
</evidence>
<feature type="transmembrane region" description="Helical" evidence="12">
    <location>
        <begin position="570"/>
        <end position="592"/>
    </location>
</feature>
<dbReference type="InterPro" id="IPR000337">
    <property type="entry name" value="GPCR_3"/>
</dbReference>
<evidence type="ECO:0000256" key="1">
    <source>
        <dbReference type="ARBA" id="ARBA00004651"/>
    </source>
</evidence>
<dbReference type="OrthoDB" id="5984008at2759"/>
<dbReference type="Pfam" id="PF00003">
    <property type="entry name" value="7tm_3"/>
    <property type="match status" value="1"/>
</dbReference>
<comment type="subcellular location">
    <subcellularLocation>
        <location evidence="1">Cell membrane</location>
        <topology evidence="1">Multi-pass membrane protein</topology>
    </subcellularLocation>
</comment>
<reference evidence="14 15" key="1">
    <citation type="submission" date="2019-04" db="EMBL/GenBank/DDBJ databases">
        <authorList>
            <consortium name="Wellcome Sanger Institute Data Sharing"/>
        </authorList>
    </citation>
    <scope>NUCLEOTIDE SEQUENCE [LARGE SCALE GENOMIC DNA]</scope>
</reference>
<evidence type="ECO:0000256" key="12">
    <source>
        <dbReference type="SAM" id="Phobius"/>
    </source>
</evidence>
<dbReference type="PANTHER" id="PTHR24061:SF506">
    <property type="entry name" value="G-PROTEIN COUPLED RECEPTOR FAMILY C GROUP 6 MEMBER A-LIKE PRECURSOR"/>
    <property type="match status" value="1"/>
</dbReference>
<keyword evidence="7 12" id="KW-0472">Membrane</keyword>
<dbReference type="Proteomes" id="UP000694397">
    <property type="component" value="Chromosome 1"/>
</dbReference>
<evidence type="ECO:0000259" key="13">
    <source>
        <dbReference type="PROSITE" id="PS50259"/>
    </source>
</evidence>
<keyword evidence="9" id="KW-0325">Glycoprotein</keyword>
<evidence type="ECO:0000256" key="9">
    <source>
        <dbReference type="ARBA" id="ARBA00023180"/>
    </source>
</evidence>
<feature type="transmembrane region" description="Helical" evidence="12">
    <location>
        <begin position="451"/>
        <end position="476"/>
    </location>
</feature>
<feature type="domain" description="G-protein coupled receptors family 3 profile" evidence="13">
    <location>
        <begin position="381"/>
        <end position="641"/>
    </location>
</feature>
<dbReference type="Gene3D" id="3.40.50.2300">
    <property type="match status" value="2"/>
</dbReference>
<feature type="transmembrane region" description="Helical" evidence="12">
    <location>
        <begin position="604"/>
        <end position="626"/>
    </location>
</feature>
<organism evidence="14 15">
    <name type="scientific">Scleropages formosus</name>
    <name type="common">Asian bonytongue</name>
    <name type="synonym">Osteoglossum formosum</name>
    <dbReference type="NCBI Taxonomy" id="113540"/>
    <lineage>
        <taxon>Eukaryota</taxon>
        <taxon>Metazoa</taxon>
        <taxon>Chordata</taxon>
        <taxon>Craniata</taxon>
        <taxon>Vertebrata</taxon>
        <taxon>Euteleostomi</taxon>
        <taxon>Actinopterygii</taxon>
        <taxon>Neopterygii</taxon>
        <taxon>Teleostei</taxon>
        <taxon>Osteoglossocephala</taxon>
        <taxon>Osteoglossomorpha</taxon>
        <taxon>Osteoglossiformes</taxon>
        <taxon>Osteoglossidae</taxon>
        <taxon>Scleropages</taxon>
    </lineage>
</organism>
<evidence type="ECO:0000256" key="4">
    <source>
        <dbReference type="ARBA" id="ARBA00022729"/>
    </source>
</evidence>
<dbReference type="InterPro" id="IPR001828">
    <property type="entry name" value="ANF_lig-bd_rcpt"/>
</dbReference>
<dbReference type="InterPro" id="IPR000068">
    <property type="entry name" value="GPCR_3_Ca_sens_rcpt-rel"/>
</dbReference>
<feature type="transmembrane region" description="Helical" evidence="12">
    <location>
        <begin position="380"/>
        <end position="406"/>
    </location>
</feature>
<evidence type="ECO:0000313" key="14">
    <source>
        <dbReference type="Ensembl" id="ENSSFOP00015006114.2"/>
    </source>
</evidence>
<protein>
    <submittedName>
        <fullName evidence="14">Olfactory receptor C family, b1</fullName>
    </submittedName>
</protein>
<evidence type="ECO:0000256" key="8">
    <source>
        <dbReference type="ARBA" id="ARBA00023170"/>
    </source>
</evidence>
<evidence type="ECO:0000256" key="10">
    <source>
        <dbReference type="ARBA" id="ARBA00023224"/>
    </source>
</evidence>
<reference evidence="14" key="2">
    <citation type="submission" date="2025-08" db="UniProtKB">
        <authorList>
            <consortium name="Ensembl"/>
        </authorList>
    </citation>
    <scope>IDENTIFICATION</scope>
</reference>
<dbReference type="FunFam" id="3.40.50.2300:FF:000016">
    <property type="entry name" value="Taste 1 receptor member 2"/>
    <property type="match status" value="1"/>
</dbReference>
<feature type="transmembrane region" description="Helical" evidence="12">
    <location>
        <begin position="418"/>
        <end position="439"/>
    </location>
</feature>
<keyword evidence="3 12" id="KW-0812">Transmembrane</keyword>
<dbReference type="PRINTS" id="PR00592">
    <property type="entry name" value="CASENSINGR"/>
</dbReference>
<name>A0A8C9R798_SCLFO</name>
<reference evidence="14" key="3">
    <citation type="submission" date="2025-09" db="UniProtKB">
        <authorList>
            <consortium name="Ensembl"/>
        </authorList>
    </citation>
    <scope>IDENTIFICATION</scope>
</reference>
<feature type="transmembrane region" description="Helical" evidence="12">
    <location>
        <begin position="537"/>
        <end position="558"/>
    </location>
</feature>
<keyword evidence="2" id="KW-1003">Cell membrane</keyword>
<evidence type="ECO:0000256" key="7">
    <source>
        <dbReference type="ARBA" id="ARBA00023136"/>
    </source>
</evidence>
<keyword evidence="8" id="KW-0675">Receptor</keyword>
<dbReference type="InterPro" id="IPR017978">
    <property type="entry name" value="GPCR_3_C"/>
</dbReference>
<proteinExistence type="predicted"/>
<dbReference type="PANTHER" id="PTHR24061">
    <property type="entry name" value="CALCIUM-SENSING RECEPTOR-RELATED"/>
    <property type="match status" value="1"/>
</dbReference>
<evidence type="ECO:0000256" key="2">
    <source>
        <dbReference type="ARBA" id="ARBA00022475"/>
    </source>
</evidence>
<dbReference type="Ensembl" id="ENSSFOT00015006213.2">
    <property type="protein sequence ID" value="ENSSFOP00015006114.2"/>
    <property type="gene ID" value="ENSSFOG00015003942.2"/>
</dbReference>
<keyword evidence="6" id="KW-0297">G-protein coupled receptor</keyword>
<keyword evidence="15" id="KW-1185">Reference proteome</keyword>
<evidence type="ECO:0000256" key="6">
    <source>
        <dbReference type="ARBA" id="ARBA00023040"/>
    </source>
</evidence>
<dbReference type="GO" id="GO:0005886">
    <property type="term" value="C:plasma membrane"/>
    <property type="evidence" value="ECO:0007669"/>
    <property type="project" value="UniProtKB-SubCell"/>
</dbReference>
<keyword evidence="5 12" id="KW-1133">Transmembrane helix</keyword>
<dbReference type="SUPFAM" id="SSF53822">
    <property type="entry name" value="Periplasmic binding protein-like I"/>
    <property type="match status" value="1"/>
</dbReference>
<evidence type="ECO:0000256" key="11">
    <source>
        <dbReference type="SAM" id="MobiDB-lite"/>
    </source>
</evidence>